<dbReference type="STRING" id="1796616.A4V09_14670"/>
<protein>
    <submittedName>
        <fullName evidence="2">Uncharacterized protein</fullName>
    </submittedName>
</protein>
<dbReference type="KEGG" id="byl:A4V09_14670"/>
<dbReference type="OrthoDB" id="9806955at2"/>
<dbReference type="RefSeq" id="WP_084043615.1">
    <property type="nucleotide sequence ID" value="NZ_CP015405.2"/>
</dbReference>
<organism evidence="2 3">
    <name type="scientific">Blautia pseudococcoides</name>
    <dbReference type="NCBI Taxonomy" id="1796616"/>
    <lineage>
        <taxon>Bacteria</taxon>
        <taxon>Bacillati</taxon>
        <taxon>Bacillota</taxon>
        <taxon>Clostridia</taxon>
        <taxon>Lachnospirales</taxon>
        <taxon>Lachnospiraceae</taxon>
        <taxon>Blautia</taxon>
    </lineage>
</organism>
<sequence>MAFSTIQKTFTALDAEIRSLANPVSMDTFPLAGEIEDRSTSAPLAVQRPDKILDDLCYVLGIELMLAGQAMDLRRGETFGEITGKGLAVLRKQYRFMIRMTVY</sequence>
<dbReference type="SUPFAM" id="SSF48557">
    <property type="entry name" value="L-aspartase-like"/>
    <property type="match status" value="1"/>
</dbReference>
<evidence type="ECO:0000313" key="2">
    <source>
        <dbReference type="EMBL" id="ANU76891.2"/>
    </source>
</evidence>
<evidence type="ECO:0000313" key="3">
    <source>
        <dbReference type="Proteomes" id="UP000092574"/>
    </source>
</evidence>
<dbReference type="InterPro" id="IPR008948">
    <property type="entry name" value="L-Aspartase-like"/>
</dbReference>
<dbReference type="Pfam" id="PF00221">
    <property type="entry name" value="Lyase_aromatic"/>
    <property type="match status" value="1"/>
</dbReference>
<proteinExistence type="predicted"/>
<evidence type="ECO:0000256" key="1">
    <source>
        <dbReference type="ARBA" id="ARBA00023239"/>
    </source>
</evidence>
<keyword evidence="1" id="KW-0456">Lyase</keyword>
<keyword evidence="3" id="KW-1185">Reference proteome</keyword>
<dbReference type="Gene3D" id="1.20.200.10">
    <property type="entry name" value="Fumarase/aspartase (Central domain)"/>
    <property type="match status" value="1"/>
</dbReference>
<gene>
    <name evidence="2" type="ORF">A4V09_14670</name>
</gene>
<dbReference type="InterPro" id="IPR001106">
    <property type="entry name" value="Aromatic_Lyase"/>
</dbReference>
<dbReference type="EMBL" id="CP015405">
    <property type="protein sequence ID" value="ANU76891.2"/>
    <property type="molecule type" value="Genomic_DNA"/>
</dbReference>
<dbReference type="AlphaFoldDB" id="A0A1C7IB70"/>
<dbReference type="GO" id="GO:0016841">
    <property type="term" value="F:ammonia-lyase activity"/>
    <property type="evidence" value="ECO:0007669"/>
    <property type="project" value="UniProtKB-ARBA"/>
</dbReference>
<reference evidence="2" key="1">
    <citation type="submission" date="2017-04" db="EMBL/GenBank/DDBJ databases">
        <title>Complete Genome Sequences of Twelve Strains of a Stable Defined Moderately Diverse Mouse Microbiota 2 (sDMDMm2).</title>
        <authorList>
            <person name="Uchimura Y."/>
            <person name="Wyss M."/>
            <person name="Brugiroux S."/>
            <person name="Limenitakis J.P."/>
            <person name="Stecher B."/>
            <person name="McCoy K.D."/>
            <person name="Macpherson A.J."/>
        </authorList>
    </citation>
    <scope>NUCLEOTIDE SEQUENCE</scope>
    <source>
        <strain evidence="2">YL58</strain>
    </source>
</reference>
<accession>A0A1C7IB70</accession>
<name>A0A1C7IB70_9FIRM</name>
<dbReference type="Proteomes" id="UP000092574">
    <property type="component" value="Chromosome"/>
</dbReference>